<dbReference type="Pfam" id="PF15327">
    <property type="entry name" value="Tankyrase_bdg_C"/>
    <property type="match status" value="1"/>
</dbReference>
<dbReference type="PANTHER" id="PTHR22042">
    <property type="entry name" value="TANKYRASE 1 BINDING PROTEIN"/>
    <property type="match status" value="1"/>
</dbReference>
<feature type="region of interest" description="Disordered" evidence="1">
    <location>
        <begin position="1798"/>
        <end position="1840"/>
    </location>
</feature>
<feature type="compositionally biased region" description="Basic and acidic residues" evidence="1">
    <location>
        <begin position="235"/>
        <end position="249"/>
    </location>
</feature>
<feature type="compositionally biased region" description="Basic and acidic residues" evidence="1">
    <location>
        <begin position="1701"/>
        <end position="1711"/>
    </location>
</feature>
<feature type="compositionally biased region" description="Basic and acidic residues" evidence="1">
    <location>
        <begin position="1331"/>
        <end position="1343"/>
    </location>
</feature>
<organism evidence="3 4">
    <name type="scientific">Falco tinnunculus</name>
    <name type="common">Common kestrel</name>
    <dbReference type="NCBI Taxonomy" id="100819"/>
    <lineage>
        <taxon>Eukaryota</taxon>
        <taxon>Metazoa</taxon>
        <taxon>Chordata</taxon>
        <taxon>Craniata</taxon>
        <taxon>Vertebrata</taxon>
        <taxon>Euteleostomi</taxon>
        <taxon>Archelosauria</taxon>
        <taxon>Archosauria</taxon>
        <taxon>Dinosauria</taxon>
        <taxon>Saurischia</taxon>
        <taxon>Theropoda</taxon>
        <taxon>Coelurosauria</taxon>
        <taxon>Aves</taxon>
        <taxon>Neognathae</taxon>
        <taxon>Neoaves</taxon>
        <taxon>Telluraves</taxon>
        <taxon>Australaves</taxon>
        <taxon>Falconiformes</taxon>
        <taxon>Falconidae</taxon>
        <taxon>Falco</taxon>
    </lineage>
</organism>
<keyword evidence="4" id="KW-1185">Reference proteome</keyword>
<feature type="domain" description="Tankyrase 1-binding protein C-terminal" evidence="2">
    <location>
        <begin position="1742"/>
        <end position="1912"/>
    </location>
</feature>
<name>A0A8C4ULF4_FALTI</name>
<feature type="compositionally biased region" description="Basic and acidic residues" evidence="1">
    <location>
        <begin position="1805"/>
        <end position="1814"/>
    </location>
</feature>
<accession>A0A8C4ULF4</accession>
<feature type="region of interest" description="Disordered" evidence="1">
    <location>
        <begin position="1652"/>
        <end position="1742"/>
    </location>
</feature>
<feature type="region of interest" description="Disordered" evidence="1">
    <location>
        <begin position="895"/>
        <end position="932"/>
    </location>
</feature>
<evidence type="ECO:0000313" key="3">
    <source>
        <dbReference type="Ensembl" id="ENSFTIP00000014845.1"/>
    </source>
</evidence>
<evidence type="ECO:0000256" key="1">
    <source>
        <dbReference type="SAM" id="MobiDB-lite"/>
    </source>
</evidence>
<feature type="compositionally biased region" description="Polar residues" evidence="1">
    <location>
        <begin position="203"/>
        <end position="227"/>
    </location>
</feature>
<dbReference type="Proteomes" id="UP000694562">
    <property type="component" value="Unplaced"/>
</dbReference>
<feature type="compositionally biased region" description="Basic and acidic residues" evidence="1">
    <location>
        <begin position="544"/>
        <end position="568"/>
    </location>
</feature>
<feature type="compositionally biased region" description="Polar residues" evidence="1">
    <location>
        <begin position="902"/>
        <end position="920"/>
    </location>
</feature>
<feature type="compositionally biased region" description="Basic and acidic residues" evidence="1">
    <location>
        <begin position="1892"/>
        <end position="1901"/>
    </location>
</feature>
<feature type="compositionally biased region" description="Basic and acidic residues" evidence="1">
    <location>
        <begin position="1563"/>
        <end position="1573"/>
    </location>
</feature>
<dbReference type="OrthoDB" id="9950932at2759"/>
<feature type="compositionally biased region" description="Basic and acidic residues" evidence="1">
    <location>
        <begin position="415"/>
        <end position="437"/>
    </location>
</feature>
<feature type="region of interest" description="Disordered" evidence="1">
    <location>
        <begin position="73"/>
        <end position="94"/>
    </location>
</feature>
<dbReference type="InterPro" id="IPR040006">
    <property type="entry name" value="TNKS1BP1-like"/>
</dbReference>
<feature type="region of interest" description="Disordered" evidence="1">
    <location>
        <begin position="193"/>
        <end position="259"/>
    </location>
</feature>
<feature type="region of interest" description="Disordered" evidence="1">
    <location>
        <begin position="352"/>
        <end position="378"/>
    </location>
</feature>
<feature type="region of interest" description="Disordered" evidence="1">
    <location>
        <begin position="1079"/>
        <end position="1103"/>
    </location>
</feature>
<evidence type="ECO:0000259" key="2">
    <source>
        <dbReference type="SMART" id="SM01319"/>
    </source>
</evidence>
<feature type="region of interest" description="Disordered" evidence="1">
    <location>
        <begin position="508"/>
        <end position="568"/>
    </location>
</feature>
<dbReference type="Ensembl" id="ENSFTIT00000015473.1">
    <property type="protein sequence ID" value="ENSFTIP00000014845.1"/>
    <property type="gene ID" value="ENSFTIG00000009860.1"/>
</dbReference>
<dbReference type="InterPro" id="IPR032764">
    <property type="entry name" value="Tankyrase-bd_C"/>
</dbReference>
<feature type="compositionally biased region" description="Low complexity" evidence="1">
    <location>
        <begin position="1712"/>
        <end position="1729"/>
    </location>
</feature>
<feature type="region of interest" description="Disordered" evidence="1">
    <location>
        <begin position="1853"/>
        <end position="1921"/>
    </location>
</feature>
<protein>
    <submittedName>
        <fullName evidence="3">KIAA1671</fullName>
    </submittedName>
</protein>
<dbReference type="SMART" id="SM01319">
    <property type="entry name" value="Tankyrase_bdg_C"/>
    <property type="match status" value="1"/>
</dbReference>
<proteinExistence type="predicted"/>
<evidence type="ECO:0000313" key="4">
    <source>
        <dbReference type="Proteomes" id="UP000694562"/>
    </source>
</evidence>
<feature type="region of interest" description="Disordered" evidence="1">
    <location>
        <begin position="403"/>
        <end position="437"/>
    </location>
</feature>
<feature type="region of interest" description="Disordered" evidence="1">
    <location>
        <begin position="1327"/>
        <end position="1351"/>
    </location>
</feature>
<sequence length="1921" mass="216474">MATRVEINSTLASLTTVPDLNEIRNEDKSRVYVSVLSDASNKAKEASASLTLEEKNKFGSTYRSATMPSLGSRPRLFPKPFSKEKTSDTFSNVKPPIPAFRSSSLIRRAAEETSSVKVLSGNVPPLVDQKVIENESKAGSEVVTNMTFYTGPSANTVILFETAGTEQSKVSLAQEKRAADDRGVFSTMQTKELQCSAKLEKPSQASETSRNPEGSLHRQISLSSSLRPVSWHSLKTGEKKDAYEVPGEKNDDDANNTNSRVDFSIDVQQKPKHRPVSAIFLESLRDQKHRTVEASEEKSPTDKSWVRKPRPLSMDLTAKFEHKDLSSCKMTSSSHDSKENVSITSFTDMGCHGQSEIGPKPEETEFDKGNSSKSNLKCSSQDIGILSNGKYIWETKLKSKNEQIETKPEIMTNLHDSERSHETSSESRTNKGGKRPEQKEMFMFLGCESPAASSEKENNVVRGSVKKQISLFTSENPGTSMDTELLPSTAEKENRCMNIQQRIKELTTENADVKPGNLRKSLQSRPLSADLTKMFSSPTLSTEAKPEKPAETRNDSIYETQENKKSKEVKLAHGTDFIEAHVTGTPWKPRQILKITNEPDHIERKGSFLGDVQHFSQQSENSFTSNFEKKLKPTTLMEKTYIKTVRATMFDHNVQRHNIAADHPGTDSALKMNNELEAKHDVVTLGHNRRSWMGEEETTIIKKEYHKQSDSSKPIVDVEKSGKAACSSEDKKMTPGILLEKSLVEKSKKPTPKNADDSLIYQRVEPRYEIFQTCGERALSETITMAPEKKAMTLRTRKSSVKENKNDEVVLQTGQSARANSKTLYLKEDKIISEARDAEVFTSKSALRGPNDFFSSECTSPEQKKDSIAERIPYSTNKSKCLGINENLNNLHSEIKNEKSEVSSVDKTGSSNAMKCSSENRSLRPGGTDSYEFRTNLDHEVTSTSVNKHGAQSSSVLSSGQFCKSSSSHHPDTKVLPVNKEESRAFGFRKSLGVNCKEQHFGFDGTAHENSEKTRVIDPEEKIRRTRSSVSDLKISERWRRRTLPQDSTKTEEVAWLTPENIKRLSRTDSLQLDEGLVKKRSKKSKEELEGNEVNQTVPGSPDDYLKNQSSAFEPKATYFAVTYQVPGNKKEKSFVGTPSASETNTISSSCQAATINLDPVFPGRSKPLLQQPNKTLTSTHCREDSREVRINKDWVREDKDHIFSKNIAFSNFHASRKDNQQYHERGLDYSKEKIIDVDAFLLKQDLENTAQTDLKSSRRKVSSYPEPRSPLRFAQLHKDSELVTQKKSENNCDLFGRKAEDGYRSQILDIDALMAEYKEESVKASNVQEKLSEDHSAFSREKSKNKRNVSDRMTSSYSWKEWKGSDHYSVNNKQSDCAEEYHRPEKLILNEKSKEKLESCSPEFDKQKSKDRRFSPPYWGNPGSFFSDKFVNSPVDVTRKKTFIVDEDEEVNLTSRNQSSKFLIDKVQPINAIGTDQRLEVNIASKSSIKADDGLLQKKLVAKEQFLGLSPEGDWSKNVAGSSITRIKDNANKTTRESGSSNVKSKTDWKNYTPGLGITPPDLRRSYSEKSCHGKSNLPVVQEVKGRKDLHRSRQSSLLESVDNGWKHKMSSQSESFFHEDKKDQLKQCFSRQPSGAKDTDTLVQEPDSQYGTWNEQRHSGDSFVPESPSLENDVISTRKQPPNSHPSSLSSQTEPASLVDHHDISKDQRSISFDRSSTDIDSTDGTDLPPPGDAYPDEKTTDFSFIDQTTILDSSALKTRVQLSKKRRRRAPISHSLRRSRGLEFENRFSLTEEPDNTWMFKDSTEEKKTTQQEDTDEEEKIQHTVRSSSVQAQRLPVFPGLDHSVLKAQLRKRQESESPGEVNSQLFKSAKPQLQLGTPGSRLLPSSVEKQDRSEEKSPQWLKELKSKKRQSHYENQV</sequence>
<feature type="compositionally biased region" description="Polar residues" evidence="1">
    <location>
        <begin position="1676"/>
        <end position="1697"/>
    </location>
</feature>
<dbReference type="OMA" id="ADQSGHC"/>
<feature type="region of interest" description="Disordered" evidence="1">
    <location>
        <begin position="1532"/>
        <end position="1606"/>
    </location>
</feature>
<dbReference type="PANTHER" id="PTHR22042:SF3">
    <property type="entry name" value="RIKEN CDNA 2900026A02 GENE"/>
    <property type="match status" value="1"/>
</dbReference>
<reference evidence="3" key="2">
    <citation type="submission" date="2025-09" db="UniProtKB">
        <authorList>
            <consortium name="Ensembl"/>
        </authorList>
    </citation>
    <scope>IDENTIFICATION</scope>
</reference>
<reference evidence="3" key="1">
    <citation type="submission" date="2025-08" db="UniProtKB">
        <authorList>
            <consortium name="Ensembl"/>
        </authorList>
    </citation>
    <scope>IDENTIFICATION</scope>
</reference>
<feature type="compositionally biased region" description="Basic and acidic residues" evidence="1">
    <location>
        <begin position="359"/>
        <end position="370"/>
    </location>
</feature>